<proteinExistence type="predicted"/>
<accession>A0A562PN37</accession>
<dbReference type="InterPro" id="IPR013783">
    <property type="entry name" value="Ig-like_fold"/>
</dbReference>
<dbReference type="Pfam" id="PF03160">
    <property type="entry name" value="Calx-beta"/>
    <property type="match status" value="1"/>
</dbReference>
<reference evidence="7" key="2">
    <citation type="submission" date="2019-07" db="EMBL/GenBank/DDBJ databases">
        <authorList>
            <person name="Whitman W."/>
            <person name="Huntemann M."/>
            <person name="Clum A."/>
            <person name="Pillay M."/>
            <person name="Palaniappan K."/>
            <person name="Varghese N."/>
            <person name="Mikhailova N."/>
            <person name="Stamatis D."/>
            <person name="Reddy T."/>
            <person name="Daum C."/>
            <person name="Shapiro N."/>
            <person name="Ivanova N."/>
            <person name="Kyrpides N."/>
            <person name="Woyke T."/>
        </authorList>
    </citation>
    <scope>NUCLEOTIDE SEQUENCE</scope>
    <source>
        <strain evidence="7">CGMCC 1.10685</strain>
    </source>
</reference>
<reference evidence="6 9" key="3">
    <citation type="submission" date="2019-12" db="EMBL/GenBank/DDBJ databases">
        <title>Draft Genome Sequences of Six Type Strains of the Genus Massilia.</title>
        <authorList>
            <person name="Miess H."/>
            <person name="Frediansyah A."/>
            <person name="Goeker M."/>
            <person name="Gross H."/>
        </authorList>
    </citation>
    <scope>NUCLEOTIDE SEQUENCE [LARGE SCALE GENOMIC DNA]</scope>
    <source>
        <strain evidence="6 9">DSM 26639</strain>
    </source>
</reference>
<dbReference type="RefSeq" id="WP_145876918.1">
    <property type="nucleotide sequence ID" value="NZ_CP046904.1"/>
</dbReference>
<dbReference type="PANTHER" id="PTHR46682:SF1">
    <property type="entry name" value="ADHESION G-PROTEIN COUPLED RECEPTOR V1"/>
    <property type="match status" value="1"/>
</dbReference>
<evidence type="ECO:0000313" key="7">
    <source>
        <dbReference type="EMBL" id="TWI45881.1"/>
    </source>
</evidence>
<keyword evidence="3" id="KW-0106">Calcium</keyword>
<sequence>MATTTVSVSFANGFVGNAARTTEADQAYYLTNLGWRNVQFQQSTDNGLFGGSQGNDYSGTILITDAAGVQHRIDGVVNWRAPSGNVSTMVFYSTGAGHTLATTSNGPYYIDPWTEANSDPHSFIGLTFNGRNLTISGGSVTGNAATTGLFTDLNAYLAAQPQLRVGDAVVNETAGTATFTVTLSKTSTDTVTVKYATADGTAVANSDYNATSGTLTFAPGQTSKTITVSILDNAVLDGTRTANIVLSDSTYAAITDNTGVLTINDNEVPASVATVVAEDSVHTGANPTDSAVDEGGTFLYTVVLSGTGGEYALTVTGSAAPADLGTLTFSDGVAWKNGNPATGIVVVPNGVGSFKVTLPTVDDTTIETTETAVLTVGGVAATGTIADNDSQAVTAVTAEDAAHTGMVPADDSVVEGGALLYTVTLNGASPVPTEYAVALSGTAGGADLATLAFSNGVVWKNGDANTGIVVVPAGVTSFRATLTTADDTAIESTETAVLTVGGVAATGTITDNDSQAVVSVIAEDAAHAGALPVDSAVVEGAALLYTVALNGPSPVPVEYTLTVGGTVDAGDVGTLAFSDGVAWKNSDPGTGIVVVPAGVTGFTITLPTQDDQLIETAESAVVTVGGVAATGTVADNDSRSIAAVVAEDDAHPGAQPQDNAVVEGGALRYTVSLSMAGVAATEFALAATGTASAADLGALTFSDGVAWKNGDPNTGIVVVPGGITGFRITVATNDDAAIEVAETLVLTVGGIAATGTITDNDVPAVASVKAADAQQPNSGVTTVTEGGTLLYTVALDAAGVAPVEFALAVAGTATAQDLGAFGFSNGVAWKNGDPATGIVVVPAGVAAFTVTVATVDDTLVESAESVVLAVGGVTATGTIADNDQVVPQPPTPPVTPQPPVPPVAPTLETGLDPASDNGSSNSDTVTSVIAPEFTLKAGSLLMAGGSVRLLSPAGDVVGTQAVTAADIASGKVNVGAGMLDDGVYTFTAQVLDAGGNVVGEAPVHVTIVTDVDGVAPSVELAANGGDYNHDGVLDWQQHTVAQMPLLSLADYLAGKAAPASSFGALLAGSVVGGGDTVQLTTGAQLKDLSLSALPAALPEELRAVSPVFNFTVTAEDGVASLPDLDTARAGLQTRVVIELAQGGGLANDFMKFDKTTGTWFSFLDDQNLATMDDGATLVDVNGDGRTDRIVLTLTDGGKGDEDGLVNGTIVDPGLLAFDTRPDAQVYSILLANGDRYYTADATDAAHKAAVAGNAFEGVAFDAQPGGQQMTAYYQPFTQDWTYAAAGQALPYACYGAVAGAGGFTAAAAGSGAGTDVHLYQNTHGMTQLLTVAQAAELGLAAQGYADRGAKFSATTEHAFHFDAEGYLVANYDNASVQALVRQLASAYQSSSAAGFVDAVEQNYFTQVTTVGVAHGAAATAADLNAVFGTAFTA</sequence>
<dbReference type="EMBL" id="CP046904">
    <property type="protein sequence ID" value="QGZ40443.1"/>
    <property type="molecule type" value="Genomic_DNA"/>
</dbReference>
<dbReference type="InterPro" id="IPR044016">
    <property type="entry name" value="Big_13"/>
</dbReference>
<evidence type="ECO:0000256" key="3">
    <source>
        <dbReference type="ARBA" id="ARBA00022837"/>
    </source>
</evidence>
<keyword evidence="1" id="KW-0732">Signal</keyword>
<evidence type="ECO:0000256" key="4">
    <source>
        <dbReference type="SAM" id="MobiDB-lite"/>
    </source>
</evidence>
<dbReference type="NCBIfam" id="NF041766">
    <property type="entry name" value="choice_anch_U"/>
    <property type="match status" value="1"/>
</dbReference>
<dbReference type="Gene3D" id="2.60.40.2030">
    <property type="match status" value="3"/>
</dbReference>
<evidence type="ECO:0000256" key="1">
    <source>
        <dbReference type="ARBA" id="ARBA00022729"/>
    </source>
</evidence>
<reference evidence="7 8" key="1">
    <citation type="journal article" date="2015" name="Stand. Genomic Sci.">
        <title>Genomic Encyclopedia of Bacterial and Archaeal Type Strains, Phase III: the genomes of soil and plant-associated and newly described type strains.</title>
        <authorList>
            <person name="Whitman W.B."/>
            <person name="Woyke T."/>
            <person name="Klenk H.P."/>
            <person name="Zhou Y."/>
            <person name="Lilburn T.G."/>
            <person name="Beck B.J."/>
            <person name="De Vos P."/>
            <person name="Vandamme P."/>
            <person name="Eisen J.A."/>
            <person name="Garrity G."/>
            <person name="Hugenholtz P."/>
            <person name="Kyrpides N.C."/>
        </authorList>
    </citation>
    <scope>NUCLEOTIDE SEQUENCE [LARGE SCALE GENOMIC DNA]</scope>
    <source>
        <strain evidence="7 8">CGMCC 1.10685</strain>
    </source>
</reference>
<dbReference type="GO" id="GO:0004930">
    <property type="term" value="F:G protein-coupled receptor activity"/>
    <property type="evidence" value="ECO:0007669"/>
    <property type="project" value="InterPro"/>
</dbReference>
<dbReference type="OrthoDB" id="8587848at2"/>
<feature type="region of interest" description="Disordered" evidence="4">
    <location>
        <begin position="880"/>
        <end position="923"/>
    </location>
</feature>
<dbReference type="Proteomes" id="UP000315112">
    <property type="component" value="Unassembled WGS sequence"/>
</dbReference>
<dbReference type="PANTHER" id="PTHR46682">
    <property type="entry name" value="ADHESION G-PROTEIN COUPLED RECEPTOR V1"/>
    <property type="match status" value="1"/>
</dbReference>
<organism evidence="7 8">
    <name type="scientific">Pseudoduganella flava</name>
    <dbReference type="NCBI Taxonomy" id="871742"/>
    <lineage>
        <taxon>Bacteria</taxon>
        <taxon>Pseudomonadati</taxon>
        <taxon>Pseudomonadota</taxon>
        <taxon>Betaproteobacteria</taxon>
        <taxon>Burkholderiales</taxon>
        <taxon>Oxalobacteraceae</taxon>
        <taxon>Telluria group</taxon>
        <taxon>Pseudoduganella</taxon>
    </lineage>
</organism>
<feature type="domain" description="Calx-beta" evidence="5">
    <location>
        <begin position="153"/>
        <end position="247"/>
    </location>
</feature>
<dbReference type="Proteomes" id="UP000437862">
    <property type="component" value="Chromosome"/>
</dbReference>
<dbReference type="SMART" id="SM00237">
    <property type="entry name" value="Calx_beta"/>
    <property type="match status" value="1"/>
</dbReference>
<dbReference type="InterPro" id="IPR003644">
    <property type="entry name" value="Calx_beta"/>
</dbReference>
<dbReference type="InterPro" id="IPR038081">
    <property type="entry name" value="CalX-like_sf"/>
</dbReference>
<feature type="compositionally biased region" description="Pro residues" evidence="4">
    <location>
        <begin position="887"/>
        <end position="904"/>
    </location>
</feature>
<dbReference type="GO" id="GO:0016020">
    <property type="term" value="C:membrane"/>
    <property type="evidence" value="ECO:0007669"/>
    <property type="project" value="InterPro"/>
</dbReference>
<dbReference type="Gene3D" id="2.60.40.10">
    <property type="entry name" value="Immunoglobulins"/>
    <property type="match status" value="1"/>
</dbReference>
<dbReference type="EMBL" id="VLKW01000006">
    <property type="protein sequence ID" value="TWI45881.1"/>
    <property type="molecule type" value="Genomic_DNA"/>
</dbReference>
<evidence type="ECO:0000313" key="6">
    <source>
        <dbReference type="EMBL" id="QGZ40443.1"/>
    </source>
</evidence>
<name>A0A562PN37_9BURK</name>
<evidence type="ECO:0000256" key="2">
    <source>
        <dbReference type="ARBA" id="ARBA00022737"/>
    </source>
</evidence>
<evidence type="ECO:0000313" key="9">
    <source>
        <dbReference type="Proteomes" id="UP000437862"/>
    </source>
</evidence>
<dbReference type="InterPro" id="IPR026919">
    <property type="entry name" value="ADGRV1"/>
</dbReference>
<keyword evidence="2" id="KW-0677">Repeat</keyword>
<evidence type="ECO:0000259" key="5">
    <source>
        <dbReference type="SMART" id="SM00237"/>
    </source>
</evidence>
<keyword evidence="9" id="KW-1185">Reference proteome</keyword>
<dbReference type="Pfam" id="PF19077">
    <property type="entry name" value="Big_13"/>
    <property type="match status" value="1"/>
</dbReference>
<dbReference type="SUPFAM" id="SSF141072">
    <property type="entry name" value="CalX-like"/>
    <property type="match status" value="6"/>
</dbReference>
<protein>
    <submittedName>
        <fullName evidence="7">Calx-beta domain-containing protein</fullName>
    </submittedName>
</protein>
<gene>
    <name evidence="6" type="ORF">GO485_16200</name>
    <name evidence="7" type="ORF">IP92_03311</name>
</gene>
<dbReference type="InterPro" id="IPR053784">
    <property type="entry name" value="Choice_anch_U_dom"/>
</dbReference>
<evidence type="ECO:0000313" key="8">
    <source>
        <dbReference type="Proteomes" id="UP000315112"/>
    </source>
</evidence>